<proteinExistence type="inferred from homology"/>
<accession>A0A1Y0HR79</accession>
<keyword evidence="9 10" id="KW-0998">Cell outer membrane</keyword>
<organism evidence="14 15">
    <name type="scientific">Sulfurospirillum diekertiae</name>
    <dbReference type="NCBI Taxonomy" id="1854492"/>
    <lineage>
        <taxon>Bacteria</taxon>
        <taxon>Pseudomonadati</taxon>
        <taxon>Campylobacterota</taxon>
        <taxon>Epsilonproteobacteria</taxon>
        <taxon>Campylobacterales</taxon>
        <taxon>Sulfurospirillaceae</taxon>
        <taxon>Sulfurospirillum</taxon>
    </lineage>
</organism>
<evidence type="ECO:0000256" key="8">
    <source>
        <dbReference type="ARBA" id="ARBA00023170"/>
    </source>
</evidence>
<evidence type="ECO:0000313" key="15">
    <source>
        <dbReference type="Proteomes" id="UP000196005"/>
    </source>
</evidence>
<dbReference type="InterPro" id="IPR012910">
    <property type="entry name" value="Plug_dom"/>
</dbReference>
<feature type="domain" description="TonB-dependent receptor plug" evidence="13">
    <location>
        <begin position="36"/>
        <end position="139"/>
    </location>
</feature>
<dbReference type="KEGG" id="suls:Sdiek1_2657"/>
<dbReference type="OrthoDB" id="9800913at2"/>
<evidence type="ECO:0000256" key="7">
    <source>
        <dbReference type="ARBA" id="ARBA00023136"/>
    </source>
</evidence>
<reference evidence="15" key="1">
    <citation type="submission" date="2017-05" db="EMBL/GenBank/DDBJ databases">
        <title>Dechlorination kinetics govern the competition between two new strains of the genus Sulfurospirillum.</title>
        <authorList>
            <person name="Buttet G.F."/>
            <person name="Murray A.M."/>
            <person name="Goris T."/>
            <person name="Burion M."/>
            <person name="Lin B."/>
            <person name="Rolle M."/>
            <person name="Maillard J."/>
        </authorList>
    </citation>
    <scope>NUCLEOTIDE SEQUENCE [LARGE SCALE GENOMIC DNA]</scope>
    <source>
        <strain evidence="15">SL2-1</strain>
    </source>
</reference>
<dbReference type="PANTHER" id="PTHR30069">
    <property type="entry name" value="TONB-DEPENDENT OUTER MEMBRANE RECEPTOR"/>
    <property type="match status" value="1"/>
</dbReference>
<evidence type="ECO:0000256" key="5">
    <source>
        <dbReference type="ARBA" id="ARBA00022729"/>
    </source>
</evidence>
<keyword evidence="4 10" id="KW-0812">Transmembrane</keyword>
<keyword evidence="6 11" id="KW-0798">TonB box</keyword>
<evidence type="ECO:0000256" key="10">
    <source>
        <dbReference type="PROSITE-ProRule" id="PRU01360"/>
    </source>
</evidence>
<dbReference type="EMBL" id="CP021416">
    <property type="protein sequence ID" value="ARU49805.1"/>
    <property type="molecule type" value="Genomic_DNA"/>
</dbReference>
<dbReference type="PANTHER" id="PTHR30069:SF29">
    <property type="entry name" value="HEMOGLOBIN AND HEMOGLOBIN-HAPTOGLOBIN-BINDING PROTEIN 1-RELATED"/>
    <property type="match status" value="1"/>
</dbReference>
<evidence type="ECO:0000256" key="6">
    <source>
        <dbReference type="ARBA" id="ARBA00023077"/>
    </source>
</evidence>
<name>A0A1Y0HR79_9BACT</name>
<keyword evidence="8 14" id="KW-0675">Receptor</keyword>
<dbReference type="InterPro" id="IPR037066">
    <property type="entry name" value="Plug_dom_sf"/>
</dbReference>
<evidence type="ECO:0000256" key="11">
    <source>
        <dbReference type="RuleBase" id="RU003357"/>
    </source>
</evidence>
<keyword evidence="15" id="KW-1185">Reference proteome</keyword>
<sequence>MKYNVGLALSLITASVLMGETFELGKIEVSESKDISANQTTEFVDAQTIKDTESKTVAQALENIPGTYIQQTGARNDTGIRIRGFNQSRVPIYVDGIPVYVPYDKTTDLSRFTTYDIDEIDVSKGYVSPMYGANTMGGAVNLITKKPTKEFEGEVGAGVFSGNGQEEYLTMGTNQGKYYGLISVSNYERDYFKLSNDYTANGYENGGRRENSDSQDRKINIKVGYTPNDTDEYAFNYIAQRGEKGQPYFASDITAPVAMATNRHWYWPDWDKTSYYFLTKTALNDAIMLKTRWYRDEFYNKINWYNNLPSTSSKITEVTEYDDYTLGGNAELDFKLTEAQMLKLSVTQKKDYHKDIDSATPGVDIKAEGTTTSYGLEYSLKVTDQLTWVTGASYDENKIDKAEYRSGSSIKEFPKYDTDAFNPETALYYKLSDATTLYGSIAKKSNMPTLKDRYSTKLGTYVPNSDLKAERSINYEVGIDQKLTDAHVAHVALFLSESDDYIASVNVPNVVGVCTGGKCKQSQNIGKEEHKGVEVSLDSFWAEYVSSSVSYTYIDADIKDNPANPYVTDIPKHSFAGRLKYSPIAMVDIIPQVRYESERYVSNDYRYGDYQTKDFFLMDLKVAYRPVKALELAVGVKNIFDKDYFYSYGYPQEGRSYYANARYSF</sequence>
<dbReference type="Pfam" id="PF07715">
    <property type="entry name" value="Plug"/>
    <property type="match status" value="1"/>
</dbReference>
<dbReference type="InterPro" id="IPR010917">
    <property type="entry name" value="TonB_rcpt_CS"/>
</dbReference>
<dbReference type="PROSITE" id="PS01156">
    <property type="entry name" value="TONB_DEPENDENT_REC_2"/>
    <property type="match status" value="1"/>
</dbReference>
<dbReference type="SUPFAM" id="SSF56935">
    <property type="entry name" value="Porins"/>
    <property type="match status" value="1"/>
</dbReference>
<feature type="domain" description="TonB-dependent receptor-like beta-barrel" evidence="12">
    <location>
        <begin position="196"/>
        <end position="639"/>
    </location>
</feature>
<dbReference type="RefSeq" id="WP_087439491.1">
    <property type="nucleotide sequence ID" value="NZ_CP021416.1"/>
</dbReference>
<evidence type="ECO:0000259" key="13">
    <source>
        <dbReference type="Pfam" id="PF07715"/>
    </source>
</evidence>
<evidence type="ECO:0000256" key="2">
    <source>
        <dbReference type="ARBA" id="ARBA00022448"/>
    </source>
</evidence>
<dbReference type="AlphaFoldDB" id="A0A1Y0HR79"/>
<dbReference type="Gene3D" id="2.170.130.10">
    <property type="entry name" value="TonB-dependent receptor, plug domain"/>
    <property type="match status" value="1"/>
</dbReference>
<evidence type="ECO:0000256" key="4">
    <source>
        <dbReference type="ARBA" id="ARBA00022692"/>
    </source>
</evidence>
<keyword evidence="3 10" id="KW-1134">Transmembrane beta strand</keyword>
<evidence type="ECO:0000256" key="1">
    <source>
        <dbReference type="ARBA" id="ARBA00004571"/>
    </source>
</evidence>
<dbReference type="InterPro" id="IPR036942">
    <property type="entry name" value="Beta-barrel_TonB_sf"/>
</dbReference>
<protein>
    <submittedName>
        <fullName evidence="14">Colicin I receptor</fullName>
    </submittedName>
</protein>
<dbReference type="PROSITE" id="PS52016">
    <property type="entry name" value="TONB_DEPENDENT_REC_3"/>
    <property type="match status" value="1"/>
</dbReference>
<dbReference type="GO" id="GO:0009279">
    <property type="term" value="C:cell outer membrane"/>
    <property type="evidence" value="ECO:0007669"/>
    <property type="project" value="UniProtKB-SubCell"/>
</dbReference>
<dbReference type="Gene3D" id="2.40.170.20">
    <property type="entry name" value="TonB-dependent receptor, beta-barrel domain"/>
    <property type="match status" value="1"/>
</dbReference>
<dbReference type="Pfam" id="PF00593">
    <property type="entry name" value="TonB_dep_Rec_b-barrel"/>
    <property type="match status" value="1"/>
</dbReference>
<keyword evidence="2 10" id="KW-0813">Transport</keyword>
<dbReference type="CDD" id="cd01347">
    <property type="entry name" value="ligand_gated_channel"/>
    <property type="match status" value="1"/>
</dbReference>
<dbReference type="Proteomes" id="UP000196005">
    <property type="component" value="Chromosome"/>
</dbReference>
<comment type="similarity">
    <text evidence="10 11">Belongs to the TonB-dependent receptor family.</text>
</comment>
<dbReference type="GO" id="GO:0044718">
    <property type="term" value="P:siderophore transmembrane transport"/>
    <property type="evidence" value="ECO:0007669"/>
    <property type="project" value="TreeGrafter"/>
</dbReference>
<evidence type="ECO:0000256" key="9">
    <source>
        <dbReference type="ARBA" id="ARBA00023237"/>
    </source>
</evidence>
<evidence type="ECO:0000256" key="3">
    <source>
        <dbReference type="ARBA" id="ARBA00022452"/>
    </source>
</evidence>
<keyword evidence="5" id="KW-0732">Signal</keyword>
<keyword evidence="7 10" id="KW-0472">Membrane</keyword>
<evidence type="ECO:0000259" key="12">
    <source>
        <dbReference type="Pfam" id="PF00593"/>
    </source>
</evidence>
<dbReference type="InterPro" id="IPR039426">
    <property type="entry name" value="TonB-dep_rcpt-like"/>
</dbReference>
<dbReference type="InterPro" id="IPR000531">
    <property type="entry name" value="Beta-barrel_TonB"/>
</dbReference>
<gene>
    <name evidence="14" type="ORF">Sdiek1_2657</name>
</gene>
<comment type="subcellular location">
    <subcellularLocation>
        <location evidence="1 10">Cell outer membrane</location>
        <topology evidence="1 10">Multi-pass membrane protein</topology>
    </subcellularLocation>
</comment>
<evidence type="ECO:0000313" key="14">
    <source>
        <dbReference type="EMBL" id="ARU49805.1"/>
    </source>
</evidence>
<dbReference type="GO" id="GO:0015344">
    <property type="term" value="F:siderophore uptake transmembrane transporter activity"/>
    <property type="evidence" value="ECO:0007669"/>
    <property type="project" value="TreeGrafter"/>
</dbReference>